<dbReference type="EMBL" id="MCOG01000077">
    <property type="protein sequence ID" value="ORY55603.1"/>
    <property type="molecule type" value="Genomic_DNA"/>
</dbReference>
<comment type="caution">
    <text evidence="2">The sequence shown here is derived from an EMBL/GenBank/DDBJ whole genome shotgun (WGS) entry which is preliminary data.</text>
</comment>
<keyword evidence="3" id="KW-1185">Reference proteome</keyword>
<protein>
    <submittedName>
        <fullName evidence="2">Uncharacterized protein</fullName>
    </submittedName>
</protein>
<feature type="compositionally biased region" description="Acidic residues" evidence="1">
    <location>
        <begin position="101"/>
        <end position="118"/>
    </location>
</feature>
<accession>A0A1Y2D8L1</accession>
<dbReference type="Proteomes" id="UP000193920">
    <property type="component" value="Unassembled WGS sequence"/>
</dbReference>
<feature type="region of interest" description="Disordered" evidence="1">
    <location>
        <begin position="94"/>
        <end position="118"/>
    </location>
</feature>
<dbReference type="AlphaFoldDB" id="A0A1Y2D8L1"/>
<dbReference type="STRING" id="1754190.A0A1Y2D8L1"/>
<proteinExistence type="predicted"/>
<name>A0A1Y2D8L1_9FUNG</name>
<organism evidence="2 3">
    <name type="scientific">Neocallimastix californiae</name>
    <dbReference type="NCBI Taxonomy" id="1754190"/>
    <lineage>
        <taxon>Eukaryota</taxon>
        <taxon>Fungi</taxon>
        <taxon>Fungi incertae sedis</taxon>
        <taxon>Chytridiomycota</taxon>
        <taxon>Chytridiomycota incertae sedis</taxon>
        <taxon>Neocallimastigomycetes</taxon>
        <taxon>Neocallimastigales</taxon>
        <taxon>Neocallimastigaceae</taxon>
        <taxon>Neocallimastix</taxon>
    </lineage>
</organism>
<sequence>MKENSAKIRIRGNSSAYYGDIEKILANPVPYKIKFDEKTSFLGLHEELLYNYSLALESDYLKTSPYVMYSVQSLVDWINGRISWMDKTYVPGTFSLPSQNEGEEVEEYTETSDESTDA</sequence>
<gene>
    <name evidence="2" type="ORF">LY90DRAFT_645686</name>
</gene>
<evidence type="ECO:0000313" key="2">
    <source>
        <dbReference type="EMBL" id="ORY55603.1"/>
    </source>
</evidence>
<evidence type="ECO:0000256" key="1">
    <source>
        <dbReference type="SAM" id="MobiDB-lite"/>
    </source>
</evidence>
<reference evidence="2 3" key="1">
    <citation type="submission" date="2016-08" db="EMBL/GenBank/DDBJ databases">
        <title>A Parts List for Fungal Cellulosomes Revealed by Comparative Genomics.</title>
        <authorList>
            <consortium name="DOE Joint Genome Institute"/>
            <person name="Haitjema C.H."/>
            <person name="Gilmore S.P."/>
            <person name="Henske J.K."/>
            <person name="Solomon K.V."/>
            <person name="De Groot R."/>
            <person name="Kuo A."/>
            <person name="Mondo S.J."/>
            <person name="Salamov A.A."/>
            <person name="Labutti K."/>
            <person name="Zhao Z."/>
            <person name="Chiniquy J."/>
            <person name="Barry K."/>
            <person name="Brewer H.M."/>
            <person name="Purvine S.O."/>
            <person name="Wright A.T."/>
            <person name="Boxma B."/>
            <person name="Van Alen T."/>
            <person name="Hackstein J.H."/>
            <person name="Baker S.E."/>
            <person name="Grigoriev I.V."/>
            <person name="O'Malley M.A."/>
        </authorList>
    </citation>
    <scope>NUCLEOTIDE SEQUENCE [LARGE SCALE GENOMIC DNA]</scope>
    <source>
        <strain evidence="2 3">G1</strain>
    </source>
</reference>
<evidence type="ECO:0000313" key="3">
    <source>
        <dbReference type="Proteomes" id="UP000193920"/>
    </source>
</evidence>